<sequence>MFIASGDPASNTKPVSLGGGRGAFVICKPTKVYCSTCKNSHQFLSLGCKESANNCHLFRLKKLQEITISSKRPLNPVTYILKRPAAHSAPPPPPPPGLPQPRPQRRPSPGRPRRPQQPRRPGRGLREGGRRERSPAPAGPPARPGPHASPWPPRRLSAPAEPRRPGAPAGRRPAAHSGPRGPPRRGAPLGRAGRAGVPATRTPPAGFSLASTMKVDGMIIHSTSKDIYSSVCCCQSEVSKYVFSNSKKSSWIQAERSASAFFSVFVFGILFPTVFFRL</sequence>
<feature type="compositionally biased region" description="Basic residues" evidence="1">
    <location>
        <begin position="111"/>
        <end position="123"/>
    </location>
</feature>
<gene>
    <name evidence="3" type="ORF">NYPRO_LOCUS24132</name>
</gene>
<dbReference type="EMBL" id="CAJHUB010000774">
    <property type="protein sequence ID" value="CAD7691338.1"/>
    <property type="molecule type" value="Genomic_DNA"/>
</dbReference>
<evidence type="ECO:0000256" key="1">
    <source>
        <dbReference type="SAM" id="MobiDB-lite"/>
    </source>
</evidence>
<keyword evidence="4" id="KW-1185">Reference proteome</keyword>
<feature type="compositionally biased region" description="Pro residues" evidence="1">
    <location>
        <begin position="89"/>
        <end position="102"/>
    </location>
</feature>
<keyword evidence="2" id="KW-0812">Transmembrane</keyword>
<dbReference type="AlphaFoldDB" id="A0A811ZQK7"/>
<accession>A0A811ZQK7</accession>
<name>A0A811ZQK7_NYCPR</name>
<feature type="transmembrane region" description="Helical" evidence="2">
    <location>
        <begin position="258"/>
        <end position="276"/>
    </location>
</feature>
<keyword evidence="2" id="KW-1133">Transmembrane helix</keyword>
<feature type="compositionally biased region" description="Low complexity" evidence="1">
    <location>
        <begin position="154"/>
        <end position="199"/>
    </location>
</feature>
<proteinExistence type="predicted"/>
<feature type="compositionally biased region" description="Basic and acidic residues" evidence="1">
    <location>
        <begin position="124"/>
        <end position="134"/>
    </location>
</feature>
<evidence type="ECO:0000256" key="2">
    <source>
        <dbReference type="SAM" id="Phobius"/>
    </source>
</evidence>
<reference evidence="3" key="1">
    <citation type="submission" date="2020-12" db="EMBL/GenBank/DDBJ databases">
        <authorList>
            <consortium name="Molecular Ecology Group"/>
        </authorList>
    </citation>
    <scope>NUCLEOTIDE SEQUENCE</scope>
    <source>
        <strain evidence="3">TBG_1078</strain>
    </source>
</reference>
<feature type="compositionally biased region" description="Pro residues" evidence="1">
    <location>
        <begin position="137"/>
        <end position="153"/>
    </location>
</feature>
<dbReference type="Proteomes" id="UP000645828">
    <property type="component" value="Unassembled WGS sequence"/>
</dbReference>
<evidence type="ECO:0000313" key="3">
    <source>
        <dbReference type="EMBL" id="CAD7691338.1"/>
    </source>
</evidence>
<protein>
    <submittedName>
        <fullName evidence="3">(raccoon dog) hypothetical protein</fullName>
    </submittedName>
</protein>
<evidence type="ECO:0000313" key="4">
    <source>
        <dbReference type="Proteomes" id="UP000645828"/>
    </source>
</evidence>
<feature type="region of interest" description="Disordered" evidence="1">
    <location>
        <begin position="84"/>
        <end position="204"/>
    </location>
</feature>
<organism evidence="3 4">
    <name type="scientific">Nyctereutes procyonoides</name>
    <name type="common">Raccoon dog</name>
    <name type="synonym">Canis procyonoides</name>
    <dbReference type="NCBI Taxonomy" id="34880"/>
    <lineage>
        <taxon>Eukaryota</taxon>
        <taxon>Metazoa</taxon>
        <taxon>Chordata</taxon>
        <taxon>Craniata</taxon>
        <taxon>Vertebrata</taxon>
        <taxon>Euteleostomi</taxon>
        <taxon>Mammalia</taxon>
        <taxon>Eutheria</taxon>
        <taxon>Laurasiatheria</taxon>
        <taxon>Carnivora</taxon>
        <taxon>Caniformia</taxon>
        <taxon>Canidae</taxon>
        <taxon>Nyctereutes</taxon>
    </lineage>
</organism>
<keyword evidence="2" id="KW-0472">Membrane</keyword>
<comment type="caution">
    <text evidence="3">The sequence shown here is derived from an EMBL/GenBank/DDBJ whole genome shotgun (WGS) entry which is preliminary data.</text>
</comment>